<comment type="caution">
    <text evidence="2">The sequence shown here is derived from an EMBL/GenBank/DDBJ whole genome shotgun (WGS) entry which is preliminary data.</text>
</comment>
<dbReference type="GO" id="GO:0008237">
    <property type="term" value="F:metallopeptidase activity"/>
    <property type="evidence" value="ECO:0007669"/>
    <property type="project" value="InterPro"/>
</dbReference>
<dbReference type="SUPFAM" id="SSF55486">
    <property type="entry name" value="Metalloproteases ('zincins'), catalytic domain"/>
    <property type="match status" value="1"/>
</dbReference>
<dbReference type="EMBL" id="LAZR01066411">
    <property type="protein sequence ID" value="KKK53619.1"/>
    <property type="molecule type" value="Genomic_DNA"/>
</dbReference>
<protein>
    <submittedName>
        <fullName evidence="2">Uncharacterized protein</fullName>
    </submittedName>
</protein>
<feature type="compositionally biased region" description="Low complexity" evidence="1">
    <location>
        <begin position="20"/>
        <end position="31"/>
    </location>
</feature>
<evidence type="ECO:0000256" key="1">
    <source>
        <dbReference type="SAM" id="MobiDB-lite"/>
    </source>
</evidence>
<reference evidence="2" key="1">
    <citation type="journal article" date="2015" name="Nature">
        <title>Complex archaea that bridge the gap between prokaryotes and eukaryotes.</title>
        <authorList>
            <person name="Spang A."/>
            <person name="Saw J.H."/>
            <person name="Jorgensen S.L."/>
            <person name="Zaremba-Niedzwiedzka K."/>
            <person name="Martijn J."/>
            <person name="Lind A.E."/>
            <person name="van Eijk R."/>
            <person name="Schleper C."/>
            <person name="Guy L."/>
            <person name="Ettema T.J."/>
        </authorList>
    </citation>
    <scope>NUCLEOTIDE SEQUENCE</scope>
</reference>
<feature type="compositionally biased region" description="Polar residues" evidence="1">
    <location>
        <begin position="32"/>
        <end position="49"/>
    </location>
</feature>
<dbReference type="Gene3D" id="3.40.390.10">
    <property type="entry name" value="Collagenase (Catalytic Domain)"/>
    <property type="match status" value="1"/>
</dbReference>
<gene>
    <name evidence="2" type="ORF">LCGC14_3092990</name>
</gene>
<organism evidence="2">
    <name type="scientific">marine sediment metagenome</name>
    <dbReference type="NCBI Taxonomy" id="412755"/>
    <lineage>
        <taxon>unclassified sequences</taxon>
        <taxon>metagenomes</taxon>
        <taxon>ecological metagenomes</taxon>
    </lineage>
</organism>
<proteinExistence type="predicted"/>
<feature type="region of interest" description="Disordered" evidence="1">
    <location>
        <begin position="1"/>
        <end position="56"/>
    </location>
</feature>
<feature type="compositionally biased region" description="Basic and acidic residues" evidence="1">
    <location>
        <begin position="9"/>
        <end position="19"/>
    </location>
</feature>
<dbReference type="AlphaFoldDB" id="A0A0F8YHE4"/>
<feature type="non-terminal residue" evidence="2">
    <location>
        <position position="1"/>
    </location>
</feature>
<accession>A0A0F8YHE4</accession>
<name>A0A0F8YHE4_9ZZZZ</name>
<sequence>PKNSATKASFERTSAHEFGHSAGLLHSSGGLMQQTRSSNSLNISKSQIDTMHKNNK</sequence>
<dbReference type="InterPro" id="IPR024079">
    <property type="entry name" value="MetalloPept_cat_dom_sf"/>
</dbReference>
<evidence type="ECO:0000313" key="2">
    <source>
        <dbReference type="EMBL" id="KKK53619.1"/>
    </source>
</evidence>